<feature type="transmembrane region" description="Helical" evidence="1">
    <location>
        <begin position="21"/>
        <end position="45"/>
    </location>
</feature>
<dbReference type="InterPro" id="IPR028096">
    <property type="entry name" value="EfeO_Cupredoxin"/>
</dbReference>
<feature type="domain" description="EfeO-type cupredoxin-like" evidence="2">
    <location>
        <begin position="40"/>
        <end position="155"/>
    </location>
</feature>
<dbReference type="InterPro" id="IPR008972">
    <property type="entry name" value="Cupredoxin"/>
</dbReference>
<dbReference type="RefSeq" id="WP_096204401.1">
    <property type="nucleotide sequence ID" value="NZ_FZMP01000072.1"/>
</dbReference>
<dbReference type="EMBL" id="FZMP01000072">
    <property type="protein sequence ID" value="SNQ60148.1"/>
    <property type="molecule type" value="Genomic_DNA"/>
</dbReference>
<evidence type="ECO:0000256" key="1">
    <source>
        <dbReference type="SAM" id="Phobius"/>
    </source>
</evidence>
<keyword evidence="1" id="KW-1133">Transmembrane helix</keyword>
<dbReference type="SUPFAM" id="SSF49503">
    <property type="entry name" value="Cupredoxins"/>
    <property type="match status" value="1"/>
</dbReference>
<gene>
    <name evidence="3" type="ORF">MNV_1630011</name>
</gene>
<keyword evidence="1" id="KW-0472">Membrane</keyword>
<dbReference type="AlphaFoldDB" id="A0A284VLM1"/>
<dbReference type="OrthoDB" id="300976at2157"/>
<proteinExistence type="predicted"/>
<accession>A0A284VLM1</accession>
<protein>
    <submittedName>
        <fullName evidence="3">Cytochrome c oxidase subunit II</fullName>
    </submittedName>
</protein>
<name>A0A284VLM1_9EURY</name>
<dbReference type="Pfam" id="PF13473">
    <property type="entry name" value="Cupredoxin_1"/>
    <property type="match status" value="1"/>
</dbReference>
<evidence type="ECO:0000313" key="4">
    <source>
        <dbReference type="Proteomes" id="UP000218615"/>
    </source>
</evidence>
<dbReference type="Proteomes" id="UP000218615">
    <property type="component" value="Unassembled WGS sequence"/>
</dbReference>
<evidence type="ECO:0000313" key="3">
    <source>
        <dbReference type="EMBL" id="SNQ60148.1"/>
    </source>
</evidence>
<keyword evidence="1" id="KW-0812">Transmembrane</keyword>
<keyword evidence="4" id="KW-1185">Reference proteome</keyword>
<evidence type="ECO:0000259" key="2">
    <source>
        <dbReference type="Pfam" id="PF13473"/>
    </source>
</evidence>
<sequence>MSKLRKNKRKMLKEGRDNPAKLPYMSVLFVVIIIAIFGSAAYLVMSKTASLEPEDKDAIKMTISMSGFEPNVLRAKVGQPVKINLINPDNSMHTDGGGIHNFILTAGLANVNLTVLPESQKVFSFTPTQTGEYHWYCDSCCGGKENPSMHGTLIVA</sequence>
<reference evidence="4" key="1">
    <citation type="submission" date="2017-06" db="EMBL/GenBank/DDBJ databases">
        <authorList>
            <person name="Cremers G."/>
        </authorList>
    </citation>
    <scope>NUCLEOTIDE SEQUENCE [LARGE SCALE GENOMIC DNA]</scope>
</reference>
<organism evidence="3 4">
    <name type="scientific">Candidatus Methanoperedens nitratireducens</name>
    <dbReference type="NCBI Taxonomy" id="1392998"/>
    <lineage>
        <taxon>Archaea</taxon>
        <taxon>Methanobacteriati</taxon>
        <taxon>Methanobacteriota</taxon>
        <taxon>Stenosarchaea group</taxon>
        <taxon>Methanomicrobia</taxon>
        <taxon>Methanosarcinales</taxon>
        <taxon>ANME-2 cluster</taxon>
        <taxon>Candidatus Methanoperedentaceae</taxon>
        <taxon>Candidatus Methanoperedens</taxon>
    </lineage>
</organism>
<dbReference type="Gene3D" id="2.60.40.420">
    <property type="entry name" value="Cupredoxins - blue copper proteins"/>
    <property type="match status" value="1"/>
</dbReference>